<dbReference type="InterPro" id="IPR001173">
    <property type="entry name" value="Glyco_trans_2-like"/>
</dbReference>
<reference evidence="3 4" key="1">
    <citation type="submission" date="2016-11" db="EMBL/GenBank/DDBJ databases">
        <authorList>
            <person name="Jaros S."/>
            <person name="Januszkiewicz K."/>
            <person name="Wedrychowicz H."/>
        </authorList>
    </citation>
    <scope>NUCLEOTIDE SEQUENCE [LARGE SCALE GENOMIC DNA]</scope>
    <source>
        <strain evidence="3 4">GAS95</strain>
    </source>
</reference>
<evidence type="ECO:0000256" key="1">
    <source>
        <dbReference type="ARBA" id="ARBA00038494"/>
    </source>
</evidence>
<dbReference type="Pfam" id="PF00535">
    <property type="entry name" value="Glycos_transf_2"/>
    <property type="match status" value="1"/>
</dbReference>
<keyword evidence="4" id="KW-1185">Reference proteome</keyword>
<dbReference type="SUPFAM" id="SSF53448">
    <property type="entry name" value="Nucleotide-diphospho-sugar transferases"/>
    <property type="match status" value="1"/>
</dbReference>
<gene>
    <name evidence="3" type="ORF">SAMN05444165_0628</name>
</gene>
<evidence type="ECO:0000259" key="2">
    <source>
        <dbReference type="Pfam" id="PF00535"/>
    </source>
</evidence>
<protein>
    <submittedName>
        <fullName evidence="3">Glycosyltransferase involved in cell wall bisynthesis</fullName>
    </submittedName>
</protein>
<proteinExistence type="inferred from homology"/>
<dbReference type="EMBL" id="FSRU01000001">
    <property type="protein sequence ID" value="SIO03944.1"/>
    <property type="molecule type" value="Genomic_DNA"/>
</dbReference>
<feature type="domain" description="Glycosyltransferase 2-like" evidence="2">
    <location>
        <begin position="6"/>
        <end position="137"/>
    </location>
</feature>
<comment type="similarity">
    <text evidence="1">Belongs to the glycosyltransferase 2 family. WaaE/KdtX subfamily.</text>
</comment>
<dbReference type="PANTHER" id="PTHR43630">
    <property type="entry name" value="POLY-BETA-1,6-N-ACETYL-D-GLUCOSAMINE SYNTHASE"/>
    <property type="match status" value="1"/>
</dbReference>
<dbReference type="InterPro" id="IPR029044">
    <property type="entry name" value="Nucleotide-diphossugar_trans"/>
</dbReference>
<name>A0A1N6G8Y0_9BURK</name>
<sequence>MLCNVSVLILTKNEEADLPGCLESVAWCNDVWVLDSESHDKTVDVARAYGAHVHVRPFDGFASQRNFGLHQLAFKHDWLLILDADERVTKHLAAEIHSVIKTAPPEAAAGRLQRRDYFMRRWLKHAQISPYFIRLVRQSRVRYEREVNEVMVVDGEIISLSEHLDHFPFSKGLTHWIAKHNVYSSMEAVQLRNRLSTPASLRSALFERDFNVRRKHQKALFYRLPCRPFLKFGYMMIVRRAFLDGVPGINYTFLQCFYEYLISLKELEYTPESR</sequence>
<keyword evidence="3" id="KW-0808">Transferase</keyword>
<dbReference type="Gene3D" id="3.90.550.10">
    <property type="entry name" value="Spore Coat Polysaccharide Biosynthesis Protein SpsA, Chain A"/>
    <property type="match status" value="1"/>
</dbReference>
<dbReference type="AlphaFoldDB" id="A0A1N6G8Y0"/>
<dbReference type="PANTHER" id="PTHR43630:SF2">
    <property type="entry name" value="GLYCOSYLTRANSFERASE"/>
    <property type="match status" value="1"/>
</dbReference>
<dbReference type="CDD" id="cd02511">
    <property type="entry name" value="Beta4Glucosyltransferase"/>
    <property type="match status" value="1"/>
</dbReference>
<evidence type="ECO:0000313" key="3">
    <source>
        <dbReference type="EMBL" id="SIO03944.1"/>
    </source>
</evidence>
<dbReference type="OrthoDB" id="9815923at2"/>
<evidence type="ECO:0000313" key="4">
    <source>
        <dbReference type="Proteomes" id="UP000185151"/>
    </source>
</evidence>
<organism evidence="3 4">
    <name type="scientific">Paraburkholderia phenazinium</name>
    <dbReference type="NCBI Taxonomy" id="60549"/>
    <lineage>
        <taxon>Bacteria</taxon>
        <taxon>Pseudomonadati</taxon>
        <taxon>Pseudomonadota</taxon>
        <taxon>Betaproteobacteria</taxon>
        <taxon>Burkholderiales</taxon>
        <taxon>Burkholderiaceae</taxon>
        <taxon>Paraburkholderia</taxon>
    </lineage>
</organism>
<accession>A0A1N6G8Y0</accession>
<dbReference type="Proteomes" id="UP000185151">
    <property type="component" value="Unassembled WGS sequence"/>
</dbReference>
<dbReference type="GO" id="GO:0016740">
    <property type="term" value="F:transferase activity"/>
    <property type="evidence" value="ECO:0007669"/>
    <property type="project" value="UniProtKB-KW"/>
</dbReference>